<reference evidence="1" key="1">
    <citation type="submission" date="2019-10" db="EMBL/GenBank/DDBJ databases">
        <authorList>
            <consortium name="DOE Joint Genome Institute"/>
            <person name="Kuo A."/>
            <person name="Miyauchi S."/>
            <person name="Kiss E."/>
            <person name="Drula E."/>
            <person name="Kohler A."/>
            <person name="Sanchez-Garcia M."/>
            <person name="Andreopoulos B."/>
            <person name="Barry K.W."/>
            <person name="Bonito G."/>
            <person name="Buee M."/>
            <person name="Carver A."/>
            <person name="Chen C."/>
            <person name="Cichocki N."/>
            <person name="Clum A."/>
            <person name="Culley D."/>
            <person name="Crous P.W."/>
            <person name="Fauchery L."/>
            <person name="Girlanda M."/>
            <person name="Hayes R."/>
            <person name="Keri Z."/>
            <person name="Labutti K."/>
            <person name="Lipzen A."/>
            <person name="Lombard V."/>
            <person name="Magnuson J."/>
            <person name="Maillard F."/>
            <person name="Morin E."/>
            <person name="Murat C."/>
            <person name="Nolan M."/>
            <person name="Ohm R."/>
            <person name="Pangilinan J."/>
            <person name="Pereira M."/>
            <person name="Perotto S."/>
            <person name="Peter M."/>
            <person name="Riley R."/>
            <person name="Sitrit Y."/>
            <person name="Stielow B."/>
            <person name="Szollosi G."/>
            <person name="Zifcakova L."/>
            <person name="Stursova M."/>
            <person name="Spatafora J.W."/>
            <person name="Tedersoo L."/>
            <person name="Vaario L.-M."/>
            <person name="Yamada A."/>
            <person name="Yan M."/>
            <person name="Wang P."/>
            <person name="Xu J."/>
            <person name="Bruns T."/>
            <person name="Baldrian P."/>
            <person name="Vilgalys R."/>
            <person name="Henrissat B."/>
            <person name="Grigoriev I.V."/>
            <person name="Hibbett D."/>
            <person name="Nagy L.G."/>
            <person name="Martin F.M."/>
        </authorList>
    </citation>
    <scope>NUCLEOTIDE SEQUENCE</scope>
    <source>
        <strain evidence="1">P2</strain>
    </source>
</reference>
<proteinExistence type="predicted"/>
<evidence type="ECO:0000313" key="2">
    <source>
        <dbReference type="Proteomes" id="UP000886501"/>
    </source>
</evidence>
<accession>A0ACB6Z4Z4</accession>
<dbReference type="Proteomes" id="UP000886501">
    <property type="component" value="Unassembled WGS sequence"/>
</dbReference>
<keyword evidence="2" id="KW-1185">Reference proteome</keyword>
<dbReference type="EMBL" id="MU118126">
    <property type="protein sequence ID" value="KAF9644653.1"/>
    <property type="molecule type" value="Genomic_DNA"/>
</dbReference>
<sequence>MPISRSLLDSLRKIIPPLDGSLHKGQSGRVGVIGGAQDYTGAPFFAAITALRMGADLSHVICAPSAANAIKSYAPDLIVHPILHPPSSESPSPEKVKSELSSLLSRLHVLVIGPGLGREDYMISYAKTALNLAKENGMYVVLDADALWMLGQDLRILKGYWRAVITPNVMEFKRLSDAVGIDPSTPLDSRASLISKAFGGVTVLQKGPDDVIATNTKGTSSKVAHEISKVPDNIPQEQLEEETITKVDTPGGLKRVGGQGDILSGCVATWLAWGKCYETGAFGDESISITHLPHLAAVGGSVVTRTTSRFAFQKNGRALLTQDLVGEVQRAFLEVFPDSDTPGQKSGKL</sequence>
<gene>
    <name evidence="1" type="ORF">BDM02DRAFT_3150042</name>
</gene>
<comment type="caution">
    <text evidence="1">The sequence shown here is derived from an EMBL/GenBank/DDBJ whole genome shotgun (WGS) entry which is preliminary data.</text>
</comment>
<evidence type="ECO:0000313" key="1">
    <source>
        <dbReference type="EMBL" id="KAF9644653.1"/>
    </source>
</evidence>
<name>A0ACB6Z4Z4_THEGA</name>
<organism evidence="1 2">
    <name type="scientific">Thelephora ganbajun</name>
    <name type="common">Ganba fungus</name>
    <dbReference type="NCBI Taxonomy" id="370292"/>
    <lineage>
        <taxon>Eukaryota</taxon>
        <taxon>Fungi</taxon>
        <taxon>Dikarya</taxon>
        <taxon>Basidiomycota</taxon>
        <taxon>Agaricomycotina</taxon>
        <taxon>Agaricomycetes</taxon>
        <taxon>Thelephorales</taxon>
        <taxon>Thelephoraceae</taxon>
        <taxon>Thelephora</taxon>
    </lineage>
</organism>
<protein>
    <submittedName>
        <fullName evidence="1">Ribokinase-like protein</fullName>
    </submittedName>
</protein>
<reference evidence="1" key="2">
    <citation type="journal article" date="2020" name="Nat. Commun.">
        <title>Large-scale genome sequencing of mycorrhizal fungi provides insights into the early evolution of symbiotic traits.</title>
        <authorList>
            <person name="Miyauchi S."/>
            <person name="Kiss E."/>
            <person name="Kuo A."/>
            <person name="Drula E."/>
            <person name="Kohler A."/>
            <person name="Sanchez-Garcia M."/>
            <person name="Morin E."/>
            <person name="Andreopoulos B."/>
            <person name="Barry K.W."/>
            <person name="Bonito G."/>
            <person name="Buee M."/>
            <person name="Carver A."/>
            <person name="Chen C."/>
            <person name="Cichocki N."/>
            <person name="Clum A."/>
            <person name="Culley D."/>
            <person name="Crous P.W."/>
            <person name="Fauchery L."/>
            <person name="Girlanda M."/>
            <person name="Hayes R.D."/>
            <person name="Keri Z."/>
            <person name="LaButti K."/>
            <person name="Lipzen A."/>
            <person name="Lombard V."/>
            <person name="Magnuson J."/>
            <person name="Maillard F."/>
            <person name="Murat C."/>
            <person name="Nolan M."/>
            <person name="Ohm R.A."/>
            <person name="Pangilinan J."/>
            <person name="Pereira M.F."/>
            <person name="Perotto S."/>
            <person name="Peter M."/>
            <person name="Pfister S."/>
            <person name="Riley R."/>
            <person name="Sitrit Y."/>
            <person name="Stielow J.B."/>
            <person name="Szollosi G."/>
            <person name="Zifcakova L."/>
            <person name="Stursova M."/>
            <person name="Spatafora J.W."/>
            <person name="Tedersoo L."/>
            <person name="Vaario L.M."/>
            <person name="Yamada A."/>
            <person name="Yan M."/>
            <person name="Wang P."/>
            <person name="Xu J."/>
            <person name="Bruns T."/>
            <person name="Baldrian P."/>
            <person name="Vilgalys R."/>
            <person name="Dunand C."/>
            <person name="Henrissat B."/>
            <person name="Grigoriev I.V."/>
            <person name="Hibbett D."/>
            <person name="Nagy L.G."/>
            <person name="Martin F.M."/>
        </authorList>
    </citation>
    <scope>NUCLEOTIDE SEQUENCE</scope>
    <source>
        <strain evidence="1">P2</strain>
    </source>
</reference>